<keyword evidence="9 11" id="KW-0057">Aromatic amino acid biosynthesis</keyword>
<dbReference type="PANTHER" id="PTHR21087">
    <property type="entry name" value="SHIKIMATE KINASE"/>
    <property type="match status" value="1"/>
</dbReference>
<dbReference type="GO" id="GO:0008652">
    <property type="term" value="P:amino acid biosynthetic process"/>
    <property type="evidence" value="ECO:0007669"/>
    <property type="project" value="UniProtKB-KW"/>
</dbReference>
<evidence type="ECO:0000256" key="9">
    <source>
        <dbReference type="ARBA" id="ARBA00023141"/>
    </source>
</evidence>
<dbReference type="PRINTS" id="PR01100">
    <property type="entry name" value="SHIKIMTKNASE"/>
</dbReference>
<dbReference type="SUPFAM" id="SSF52540">
    <property type="entry name" value="P-loop containing nucleoside triphosphate hydrolases"/>
    <property type="match status" value="1"/>
</dbReference>
<dbReference type="AlphaFoldDB" id="A0A839RSM3"/>
<comment type="similarity">
    <text evidence="2 11">Belongs to the shikimate kinase family.</text>
</comment>
<dbReference type="OrthoDB" id="9800332at2"/>
<evidence type="ECO:0000313" key="14">
    <source>
        <dbReference type="Proteomes" id="UP000567922"/>
    </source>
</evidence>
<keyword evidence="4 11" id="KW-0028">Amino-acid biosynthesis</keyword>
<comment type="cofactor">
    <cofactor evidence="11">
        <name>Mg(2+)</name>
        <dbReference type="ChEBI" id="CHEBI:18420"/>
    </cofactor>
    <text evidence="11">Binds 1 Mg(2+) ion per subunit.</text>
</comment>
<dbReference type="Proteomes" id="UP000567922">
    <property type="component" value="Unassembled WGS sequence"/>
</dbReference>
<dbReference type="GO" id="GO:0005829">
    <property type="term" value="C:cytosol"/>
    <property type="evidence" value="ECO:0007669"/>
    <property type="project" value="TreeGrafter"/>
</dbReference>
<dbReference type="GO" id="GO:0000287">
    <property type="term" value="F:magnesium ion binding"/>
    <property type="evidence" value="ECO:0007669"/>
    <property type="project" value="UniProtKB-UniRule"/>
</dbReference>
<keyword evidence="11" id="KW-0963">Cytoplasm</keyword>
<dbReference type="InterPro" id="IPR031322">
    <property type="entry name" value="Shikimate/glucono_kinase"/>
</dbReference>
<keyword evidence="6 11" id="KW-0547">Nucleotide-binding</keyword>
<feature type="binding site" evidence="11">
    <location>
        <begin position="12"/>
        <end position="17"/>
    </location>
    <ligand>
        <name>ATP</name>
        <dbReference type="ChEBI" id="CHEBI:30616"/>
    </ligand>
</feature>
<evidence type="ECO:0000256" key="4">
    <source>
        <dbReference type="ARBA" id="ARBA00022605"/>
    </source>
</evidence>
<feature type="binding site" evidence="11">
    <location>
        <position position="80"/>
    </location>
    <ligand>
        <name>substrate</name>
    </ligand>
</feature>
<feature type="binding site" evidence="11">
    <location>
        <position position="136"/>
    </location>
    <ligand>
        <name>substrate</name>
    </ligand>
</feature>
<evidence type="ECO:0000256" key="5">
    <source>
        <dbReference type="ARBA" id="ARBA00022679"/>
    </source>
</evidence>
<evidence type="ECO:0000256" key="3">
    <source>
        <dbReference type="ARBA" id="ARBA00012154"/>
    </source>
</evidence>
<dbReference type="GO" id="GO:0005524">
    <property type="term" value="F:ATP binding"/>
    <property type="evidence" value="ECO:0007669"/>
    <property type="project" value="UniProtKB-UniRule"/>
</dbReference>
<comment type="pathway">
    <text evidence="1 11">Metabolic intermediate biosynthesis; chorismate biosynthesis; chorismate from D-erythrose 4-phosphate and phosphoenolpyruvate: step 5/7.</text>
</comment>
<comment type="function">
    <text evidence="11">Catalyzes the specific phosphorylation of the 3-hydroxyl group of shikimic acid using ATP as a cosubstrate.</text>
</comment>
<feature type="binding site" evidence="11">
    <location>
        <position position="58"/>
    </location>
    <ligand>
        <name>substrate</name>
    </ligand>
</feature>
<evidence type="ECO:0000256" key="11">
    <source>
        <dbReference type="HAMAP-Rule" id="MF_00109"/>
    </source>
</evidence>
<dbReference type="Pfam" id="PF01202">
    <property type="entry name" value="SKI"/>
    <property type="match status" value="1"/>
</dbReference>
<evidence type="ECO:0000313" key="13">
    <source>
        <dbReference type="EMBL" id="MBB3039932.1"/>
    </source>
</evidence>
<dbReference type="GO" id="GO:0004765">
    <property type="term" value="F:shikimate kinase activity"/>
    <property type="evidence" value="ECO:0007669"/>
    <property type="project" value="UniProtKB-UniRule"/>
</dbReference>
<feature type="region of interest" description="Disordered" evidence="12">
    <location>
        <begin position="167"/>
        <end position="204"/>
    </location>
</feature>
<evidence type="ECO:0000256" key="8">
    <source>
        <dbReference type="ARBA" id="ARBA00022840"/>
    </source>
</evidence>
<keyword evidence="14" id="KW-1185">Reference proteome</keyword>
<dbReference type="Gene3D" id="3.40.50.300">
    <property type="entry name" value="P-loop containing nucleotide triphosphate hydrolases"/>
    <property type="match status" value="1"/>
</dbReference>
<keyword evidence="11" id="KW-0460">Magnesium</keyword>
<organism evidence="13 14">
    <name type="scientific">Hoyosella altamirensis</name>
    <dbReference type="NCBI Taxonomy" id="616997"/>
    <lineage>
        <taxon>Bacteria</taxon>
        <taxon>Bacillati</taxon>
        <taxon>Actinomycetota</taxon>
        <taxon>Actinomycetes</taxon>
        <taxon>Mycobacteriales</taxon>
        <taxon>Hoyosellaceae</taxon>
        <taxon>Hoyosella</taxon>
    </lineage>
</organism>
<proteinExistence type="inferred from homology"/>
<dbReference type="GO" id="GO:0009073">
    <property type="term" value="P:aromatic amino acid family biosynthetic process"/>
    <property type="evidence" value="ECO:0007669"/>
    <property type="project" value="UniProtKB-KW"/>
</dbReference>
<dbReference type="HAMAP" id="MF_00109">
    <property type="entry name" value="Shikimate_kinase"/>
    <property type="match status" value="1"/>
</dbReference>
<feature type="binding site" evidence="11">
    <location>
        <position position="16"/>
    </location>
    <ligand>
        <name>Mg(2+)</name>
        <dbReference type="ChEBI" id="CHEBI:18420"/>
    </ligand>
</feature>
<evidence type="ECO:0000256" key="2">
    <source>
        <dbReference type="ARBA" id="ARBA00006997"/>
    </source>
</evidence>
<evidence type="ECO:0000256" key="7">
    <source>
        <dbReference type="ARBA" id="ARBA00022777"/>
    </source>
</evidence>
<dbReference type="InterPro" id="IPR027417">
    <property type="entry name" value="P-loop_NTPase"/>
</dbReference>
<comment type="catalytic activity">
    <reaction evidence="10 11">
        <text>shikimate + ATP = 3-phosphoshikimate + ADP + H(+)</text>
        <dbReference type="Rhea" id="RHEA:13121"/>
        <dbReference type="ChEBI" id="CHEBI:15378"/>
        <dbReference type="ChEBI" id="CHEBI:30616"/>
        <dbReference type="ChEBI" id="CHEBI:36208"/>
        <dbReference type="ChEBI" id="CHEBI:145989"/>
        <dbReference type="ChEBI" id="CHEBI:456216"/>
        <dbReference type="EC" id="2.7.1.71"/>
    </reaction>
</comment>
<dbReference type="EC" id="2.7.1.71" evidence="3 11"/>
<dbReference type="PANTHER" id="PTHR21087:SF16">
    <property type="entry name" value="SHIKIMATE KINASE 1, CHLOROPLASTIC"/>
    <property type="match status" value="1"/>
</dbReference>
<dbReference type="InterPro" id="IPR023000">
    <property type="entry name" value="Shikimate_kinase_CS"/>
</dbReference>
<gene>
    <name evidence="11" type="primary">aroK</name>
    <name evidence="13" type="ORF">FHU29_004422</name>
</gene>
<dbReference type="EMBL" id="JACHWS010000005">
    <property type="protein sequence ID" value="MBB3039932.1"/>
    <property type="molecule type" value="Genomic_DNA"/>
</dbReference>
<feature type="binding site" evidence="11">
    <location>
        <position position="34"/>
    </location>
    <ligand>
        <name>substrate</name>
    </ligand>
</feature>
<comment type="subcellular location">
    <subcellularLocation>
        <location evidence="11">Cytoplasm</location>
    </subcellularLocation>
</comment>
<comment type="subunit">
    <text evidence="11">Monomer.</text>
</comment>
<feature type="binding site" evidence="11">
    <location>
        <position position="117"/>
    </location>
    <ligand>
        <name>ATP</name>
        <dbReference type="ChEBI" id="CHEBI:30616"/>
    </ligand>
</feature>
<dbReference type="RefSeq" id="WP_083962099.1">
    <property type="nucleotide sequence ID" value="NZ_BDDI01000002.1"/>
</dbReference>
<feature type="compositionally biased region" description="Basic and acidic residues" evidence="12">
    <location>
        <begin position="193"/>
        <end position="204"/>
    </location>
</feature>
<evidence type="ECO:0000256" key="12">
    <source>
        <dbReference type="SAM" id="MobiDB-lite"/>
    </source>
</evidence>
<keyword evidence="5 11" id="KW-0808">Transferase</keyword>
<reference evidence="13 14" key="1">
    <citation type="submission" date="2020-08" db="EMBL/GenBank/DDBJ databases">
        <title>Sequencing the genomes of 1000 actinobacteria strains.</title>
        <authorList>
            <person name="Klenk H.-P."/>
        </authorList>
    </citation>
    <scope>NUCLEOTIDE SEQUENCE [LARGE SCALE GENOMIC DNA]</scope>
    <source>
        <strain evidence="13 14">DSM 45258</strain>
    </source>
</reference>
<comment type="caution">
    <text evidence="13">The sequence shown here is derived from an EMBL/GenBank/DDBJ whole genome shotgun (WGS) entry which is preliminary data.</text>
</comment>
<keyword evidence="8 11" id="KW-0067">ATP-binding</keyword>
<evidence type="ECO:0000256" key="6">
    <source>
        <dbReference type="ARBA" id="ARBA00022741"/>
    </source>
</evidence>
<accession>A0A839RSM3</accession>
<dbReference type="InterPro" id="IPR000623">
    <property type="entry name" value="Shikimate_kinase/TSH1"/>
</dbReference>
<keyword evidence="7 11" id="KW-0418">Kinase</keyword>
<protein>
    <recommendedName>
        <fullName evidence="3 11">Shikimate kinase</fullName>
        <shortName evidence="11">SK</shortName>
        <ecNumber evidence="3 11">2.7.1.71</ecNumber>
    </recommendedName>
</protein>
<dbReference type="PROSITE" id="PS01128">
    <property type="entry name" value="SHIKIMATE_KINASE"/>
    <property type="match status" value="1"/>
</dbReference>
<sequence length="204" mass="22458">MPPRAILVGPPGAGKSTIGRRLASALGVPFYDTDAAIERETGRTIREIFATDGEAGFRKIEEDVVGRAIAEQTGIVSLGGGAVLSPVTQQALRGHTVIYLEITVAEGLRRTGANKSRPLLDGDDPGAKYRALMRRRRPIYKKVSTLRVRTNGRSPGRSVQYILRRIGGEQQQPRTRWPVPMRPGRPIRSSQPPRDEQKRRTTGD</sequence>
<dbReference type="UniPathway" id="UPA00053">
    <property type="reaction ID" value="UER00088"/>
</dbReference>
<evidence type="ECO:0000256" key="10">
    <source>
        <dbReference type="ARBA" id="ARBA00048567"/>
    </source>
</evidence>
<dbReference type="CDD" id="cd00464">
    <property type="entry name" value="SK"/>
    <property type="match status" value="1"/>
</dbReference>
<keyword evidence="11" id="KW-0479">Metal-binding</keyword>
<dbReference type="GO" id="GO:0009423">
    <property type="term" value="P:chorismate biosynthetic process"/>
    <property type="evidence" value="ECO:0007669"/>
    <property type="project" value="UniProtKB-UniRule"/>
</dbReference>
<evidence type="ECO:0000256" key="1">
    <source>
        <dbReference type="ARBA" id="ARBA00004842"/>
    </source>
</evidence>
<name>A0A839RSM3_9ACTN</name>
<feature type="binding site" evidence="11">
    <location>
        <position position="153"/>
    </location>
    <ligand>
        <name>ATP</name>
        <dbReference type="ChEBI" id="CHEBI:30616"/>
    </ligand>
</feature>